<name>A0A068B6B6_9ROSA</name>
<dbReference type="InterPro" id="IPR008930">
    <property type="entry name" value="Terpenoid_cyclase/PrenylTrfase"/>
</dbReference>
<dbReference type="Gene3D" id="1.10.600.10">
    <property type="entry name" value="Farnesyl Diphosphate Synthase"/>
    <property type="match status" value="1"/>
</dbReference>
<evidence type="ECO:0000259" key="8">
    <source>
        <dbReference type="Pfam" id="PF03936"/>
    </source>
</evidence>
<keyword evidence="6 9" id="KW-0456">Lyase</keyword>
<dbReference type="Pfam" id="PF03936">
    <property type="entry name" value="Terpene_synth_C"/>
    <property type="match status" value="1"/>
</dbReference>
<dbReference type="InterPro" id="IPR008949">
    <property type="entry name" value="Isoprenoid_synthase_dom_sf"/>
</dbReference>
<evidence type="ECO:0000256" key="1">
    <source>
        <dbReference type="ARBA" id="ARBA00001936"/>
    </source>
</evidence>
<dbReference type="InterPro" id="IPR044814">
    <property type="entry name" value="Terpene_cyclase_plant_C1"/>
</dbReference>
<dbReference type="SFLD" id="SFLDS00005">
    <property type="entry name" value="Isoprenoid_Synthase_Type_I"/>
    <property type="match status" value="1"/>
</dbReference>
<dbReference type="InterPro" id="IPR036965">
    <property type="entry name" value="Terpene_synth_N_sf"/>
</dbReference>
<evidence type="ECO:0000256" key="2">
    <source>
        <dbReference type="ARBA" id="ARBA00001946"/>
    </source>
</evidence>
<dbReference type="GO" id="GO:0010333">
    <property type="term" value="F:terpene synthase activity"/>
    <property type="evidence" value="ECO:0007669"/>
    <property type="project" value="InterPro"/>
</dbReference>
<sequence length="561" mass="64527">MTSLIYYKYSSSRPKSNCFFVTRHINHMAFLEAHTASPNCAIVDFHVHHAQKLKELKDALANVGEDEQLIAVDAMQHLGLDHHFREEIEVFLQKQYHARAYDNCNHQLLEVSLRFRLLRQQGYHVTTDVFNKFKNIEDLTSGLLDKDIEGLVGLYEASHLSFQGEDALDEAGKLSHQILTAWLPNNLDDHRAPLVAHSLRHPYHKSLTRFMAKNFLNYFQGTEKWASVLQELAKLELNVVESIIRNEILQISKWWKELGLTKELNFVRDQPIKWYTWPMACLTDPSLSEERVELTKSISLVYIIDDIFDVHGTLDELVLFTAAVERWDLDETDELPDYMKISFKALYDITNETSDRAYKRHGWNPIESLKKSWAILCKAFLLEAQWFRCGHLPNAEDYLKNGVISTGVPAVLTHAFFILGQGITQQAIDIVDNINTPGIISSTATILRLWDDFGSAKDENQNGYDGSYIQCYVNEHEGCSDEDARAYVVQKISDEWKRLNQECFSSNPFSESFTKLALNVARMVPMMYDYNTQHRLPSLEENMKSLLFDSFLAQGSPGQTI</sequence>
<dbReference type="EC" id="4.2.3.25" evidence="9"/>
<keyword evidence="4" id="KW-0479">Metal-binding</keyword>
<organism evidence="9">
    <name type="scientific">Prunus campanulata</name>
    <name type="common">Taiwan cherry</name>
    <dbReference type="NCBI Taxonomy" id="136465"/>
    <lineage>
        <taxon>Eukaryota</taxon>
        <taxon>Viridiplantae</taxon>
        <taxon>Streptophyta</taxon>
        <taxon>Embryophyta</taxon>
        <taxon>Tracheophyta</taxon>
        <taxon>Spermatophyta</taxon>
        <taxon>Magnoliopsida</taxon>
        <taxon>eudicotyledons</taxon>
        <taxon>Gunneridae</taxon>
        <taxon>Pentapetalae</taxon>
        <taxon>rosids</taxon>
        <taxon>fabids</taxon>
        <taxon>Rosales</taxon>
        <taxon>Rosaceae</taxon>
        <taxon>Amygdaloideae</taxon>
        <taxon>Amygdaleae</taxon>
        <taxon>Prunus</taxon>
    </lineage>
</organism>
<comment type="cofactor">
    <cofactor evidence="1">
        <name>Mn(2+)</name>
        <dbReference type="ChEBI" id="CHEBI:29035"/>
    </cofactor>
</comment>
<dbReference type="InterPro" id="IPR034741">
    <property type="entry name" value="Terpene_cyclase-like_1_C"/>
</dbReference>
<dbReference type="GO" id="GO:0034007">
    <property type="term" value="F:S-linalool synthase activity"/>
    <property type="evidence" value="ECO:0007669"/>
    <property type="project" value="UniProtKB-EC"/>
</dbReference>
<evidence type="ECO:0000256" key="5">
    <source>
        <dbReference type="ARBA" id="ARBA00022842"/>
    </source>
</evidence>
<dbReference type="InterPro" id="IPR050148">
    <property type="entry name" value="Terpene_synthase-like"/>
</dbReference>
<keyword evidence="5" id="KW-0460">Magnesium</keyword>
<dbReference type="EMBL" id="KJ606060">
    <property type="protein sequence ID" value="AIC76496.1"/>
    <property type="molecule type" value="Genomic_DNA"/>
</dbReference>
<feature type="domain" description="Terpene synthase N-terminal" evidence="7">
    <location>
        <begin position="47"/>
        <end position="189"/>
    </location>
</feature>
<dbReference type="GO" id="GO:0016102">
    <property type="term" value="P:diterpenoid biosynthetic process"/>
    <property type="evidence" value="ECO:0007669"/>
    <property type="project" value="InterPro"/>
</dbReference>
<protein>
    <submittedName>
        <fullName evidence="9">Linalool/nerolidol synthase</fullName>
        <ecNumber evidence="9">4.2.3.25</ecNumber>
    </submittedName>
</protein>
<comment type="cofactor">
    <cofactor evidence="2">
        <name>Mg(2+)</name>
        <dbReference type="ChEBI" id="CHEBI:18420"/>
    </cofactor>
</comment>
<evidence type="ECO:0000256" key="6">
    <source>
        <dbReference type="ARBA" id="ARBA00023239"/>
    </source>
</evidence>
<dbReference type="GO" id="GO:0000287">
    <property type="term" value="F:magnesium ion binding"/>
    <property type="evidence" value="ECO:0007669"/>
    <property type="project" value="InterPro"/>
</dbReference>
<evidence type="ECO:0000256" key="3">
    <source>
        <dbReference type="ARBA" id="ARBA00004721"/>
    </source>
</evidence>
<dbReference type="CDD" id="cd00684">
    <property type="entry name" value="Terpene_cyclase_plant_C1"/>
    <property type="match status" value="1"/>
</dbReference>
<evidence type="ECO:0000259" key="7">
    <source>
        <dbReference type="Pfam" id="PF01397"/>
    </source>
</evidence>
<dbReference type="AlphaFoldDB" id="A0A068B6B6"/>
<accession>A0A068B6B6</accession>
<dbReference type="FunFam" id="1.10.600.10:FF:000007">
    <property type="entry name" value="Isoprene synthase, chloroplastic"/>
    <property type="match status" value="1"/>
</dbReference>
<dbReference type="InterPro" id="IPR001906">
    <property type="entry name" value="Terpene_synth_N"/>
</dbReference>
<dbReference type="PANTHER" id="PTHR31225:SF0">
    <property type="entry name" value="S-(+)-LINALOOL SYNTHASE, CHLOROPLASTIC"/>
    <property type="match status" value="1"/>
</dbReference>
<dbReference type="InterPro" id="IPR005630">
    <property type="entry name" value="Terpene_synthase_metal-bd"/>
</dbReference>
<dbReference type="SUPFAM" id="SSF48576">
    <property type="entry name" value="Terpenoid synthases"/>
    <property type="match status" value="1"/>
</dbReference>
<gene>
    <name evidence="9" type="primary">TPS4</name>
</gene>
<comment type="pathway">
    <text evidence="3">Secondary metabolite biosynthesis; terpenoid biosynthesis.</text>
</comment>
<dbReference type="Pfam" id="PF01397">
    <property type="entry name" value="Terpene_synth"/>
    <property type="match status" value="1"/>
</dbReference>
<evidence type="ECO:0000256" key="4">
    <source>
        <dbReference type="ARBA" id="ARBA00022723"/>
    </source>
</evidence>
<dbReference type="SFLD" id="SFLDG01019">
    <property type="entry name" value="Terpene_Cyclase_Like_1_C_Termi"/>
    <property type="match status" value="1"/>
</dbReference>
<proteinExistence type="predicted"/>
<reference evidence="9" key="1">
    <citation type="submission" date="2014-03" db="EMBL/GenBank/DDBJ databases">
        <title>Cloning and characterization of Terpene Synthases Gene from Taiwan Cherry.</title>
        <authorList>
            <person name="Huang K.-F."/>
            <person name="Chu F.-H."/>
            <person name="Lee Y.-R."/>
        </authorList>
    </citation>
    <scope>NUCLEOTIDE SEQUENCE</scope>
</reference>
<evidence type="ECO:0000313" key="9">
    <source>
        <dbReference type="EMBL" id="AIC76496.1"/>
    </source>
</evidence>
<dbReference type="SUPFAM" id="SSF48239">
    <property type="entry name" value="Terpenoid cyclases/Protein prenyltransferases"/>
    <property type="match status" value="1"/>
</dbReference>
<feature type="domain" description="Terpene synthase metal-binding" evidence="8">
    <location>
        <begin position="256"/>
        <end position="497"/>
    </location>
</feature>
<dbReference type="PANTHER" id="PTHR31225">
    <property type="entry name" value="OS04G0344100 PROTEIN-RELATED"/>
    <property type="match status" value="1"/>
</dbReference>
<dbReference type="Gene3D" id="1.50.10.130">
    <property type="entry name" value="Terpene synthase, N-terminal domain"/>
    <property type="match status" value="1"/>
</dbReference>